<dbReference type="Gene3D" id="3.40.50.150">
    <property type="entry name" value="Vaccinia Virus protein VP39"/>
    <property type="match status" value="1"/>
</dbReference>
<dbReference type="InterPro" id="IPR052514">
    <property type="entry name" value="SAM-dependent_MTase"/>
</dbReference>
<dbReference type="SUPFAM" id="SSF53335">
    <property type="entry name" value="S-adenosyl-L-methionine-dependent methyltransferases"/>
    <property type="match status" value="1"/>
</dbReference>
<dbReference type="InterPro" id="IPR029063">
    <property type="entry name" value="SAM-dependent_MTases_sf"/>
</dbReference>
<keyword evidence="3" id="KW-1185">Reference proteome</keyword>
<protein>
    <recommendedName>
        <fullName evidence="1">Methyltransferase FkbM domain-containing protein</fullName>
    </recommendedName>
</protein>
<organism evidence="2 3">
    <name type="scientific">Roseburia faecis</name>
    <dbReference type="NCBI Taxonomy" id="301302"/>
    <lineage>
        <taxon>Bacteria</taxon>
        <taxon>Bacillati</taxon>
        <taxon>Bacillota</taxon>
        <taxon>Clostridia</taxon>
        <taxon>Lachnospirales</taxon>
        <taxon>Lachnospiraceae</taxon>
        <taxon>Roseburia</taxon>
    </lineage>
</organism>
<gene>
    <name evidence="2" type="ORF">M72_29321</name>
</gene>
<dbReference type="Proteomes" id="UP000049979">
    <property type="component" value="Unassembled WGS sequence"/>
</dbReference>
<dbReference type="RefSeq" id="WP_176694779.1">
    <property type="nucleotide sequence ID" value="NZ_CP173697.1"/>
</dbReference>
<proteinExistence type="predicted"/>
<dbReference type="PANTHER" id="PTHR34203:SF15">
    <property type="entry name" value="SLL1173 PROTEIN"/>
    <property type="match status" value="1"/>
</dbReference>
<dbReference type="Pfam" id="PF05050">
    <property type="entry name" value="Methyltransf_21"/>
    <property type="match status" value="1"/>
</dbReference>
<evidence type="ECO:0000259" key="1">
    <source>
        <dbReference type="Pfam" id="PF05050"/>
    </source>
</evidence>
<feature type="domain" description="Methyltransferase FkbM" evidence="1">
    <location>
        <begin position="181"/>
        <end position="318"/>
    </location>
</feature>
<dbReference type="Gene3D" id="3.40.50.720">
    <property type="entry name" value="NAD(P)-binding Rossmann-like Domain"/>
    <property type="match status" value="1"/>
</dbReference>
<dbReference type="NCBIfam" id="TIGR01444">
    <property type="entry name" value="fkbM_fam"/>
    <property type="match status" value="1"/>
</dbReference>
<sequence length="353" mass="41417">MEINNYISTINEIYKCLQDDESRALYEARIAYLLERDEDRYISRIGKIYQDWYSAEDLKRELETRIYKKIIIFGCGYLGSMLKGQLQCMGYKTDYFCDNYHMGEFDGLEVLTVSDLVKRDWKDSIIIIGSYKYQDEMYEQLLVSGISEQNILKYKHIDLFGTRGWQYFDVFSPQNDEIFVDAGAFKGENIFDFCKWTNSKYRKVYAFEPITKSYEDMKTDIMTKGLHDVHVINGATWNKNEQIHLVENGSSTCITENGSLVIQGYDIDSIVGEEQVTFIKMDIEGSELKALEGAEKTIKRHKPKLAICIYHKPMDVIEIPSYIMRLVPEYKFCIRQYTSRMWETVLYAIAEEQ</sequence>
<name>A0A0M6WS47_9FIRM</name>
<dbReference type="InterPro" id="IPR006342">
    <property type="entry name" value="FkbM_mtfrase"/>
</dbReference>
<evidence type="ECO:0000313" key="3">
    <source>
        <dbReference type="Proteomes" id="UP000049979"/>
    </source>
</evidence>
<dbReference type="PANTHER" id="PTHR34203">
    <property type="entry name" value="METHYLTRANSFERASE, FKBM FAMILY PROTEIN"/>
    <property type="match status" value="1"/>
</dbReference>
<accession>A0A0M6WS47</accession>
<dbReference type="EMBL" id="CVRR01000022">
    <property type="protein sequence ID" value="CRL39267.1"/>
    <property type="molecule type" value="Genomic_DNA"/>
</dbReference>
<dbReference type="AlphaFoldDB" id="A0A0M6WS47"/>
<evidence type="ECO:0000313" key="2">
    <source>
        <dbReference type="EMBL" id="CRL39267.1"/>
    </source>
</evidence>
<reference evidence="3" key="1">
    <citation type="submission" date="2015-05" db="EMBL/GenBank/DDBJ databases">
        <authorList>
            <consortium name="Pathogen Informatics"/>
        </authorList>
    </citation>
    <scope>NUCLEOTIDE SEQUENCE [LARGE SCALE GENOMIC DNA]</scope>
    <source>
        <strain evidence="3">M72</strain>
    </source>
</reference>